<accession>A0ABP9L6D9</accession>
<name>A0ABP9L6D9_9RHOB</name>
<keyword evidence="5 6" id="KW-0472">Membrane</keyword>
<feature type="transmembrane region" description="Helical" evidence="6">
    <location>
        <begin position="50"/>
        <end position="69"/>
    </location>
</feature>
<reference evidence="8" key="1">
    <citation type="journal article" date="2019" name="Int. J. Syst. Evol. Microbiol.">
        <title>The Global Catalogue of Microorganisms (GCM) 10K type strain sequencing project: providing services to taxonomists for standard genome sequencing and annotation.</title>
        <authorList>
            <consortium name="The Broad Institute Genomics Platform"/>
            <consortium name="The Broad Institute Genome Sequencing Center for Infectious Disease"/>
            <person name="Wu L."/>
            <person name="Ma J."/>
        </authorList>
    </citation>
    <scope>NUCLEOTIDE SEQUENCE [LARGE SCALE GENOMIC DNA]</scope>
    <source>
        <strain evidence="8">JCM 18015</strain>
    </source>
</reference>
<evidence type="ECO:0000313" key="7">
    <source>
        <dbReference type="EMBL" id="GAA5070662.1"/>
    </source>
</evidence>
<proteinExistence type="predicted"/>
<keyword evidence="8" id="KW-1185">Reference proteome</keyword>
<sequence length="228" mass="24551">MDWLAPVDIYCERVGTGFWAEPWNAWSNLAFIAAAIWGGVTAARLGIRHWAAWLLIVLAGLIGVGSFLFHTFANTWSALADVVPIWTFVATFVLAGMRYIGGMPPVRVAGVSLAVVTVAVLIARLAMGEGSTEPAGPDPLNGSAQYAPALLALATFALLTWRWSHPAAPWLLAATGVFLLSLILRTVDRDLCEALPLGTHFLWHVLNGVMIGLLLQMLLRTGGLARLR</sequence>
<feature type="transmembrane region" description="Helical" evidence="6">
    <location>
        <begin position="146"/>
        <end position="163"/>
    </location>
</feature>
<keyword evidence="3" id="KW-0378">Hydrolase</keyword>
<comment type="caution">
    <text evidence="7">The sequence shown here is derived from an EMBL/GenBank/DDBJ whole genome shotgun (WGS) entry which is preliminary data.</text>
</comment>
<gene>
    <name evidence="7" type="ORF">GCM10023209_13570</name>
</gene>
<keyword evidence="2 6" id="KW-0812">Transmembrane</keyword>
<feature type="transmembrane region" description="Helical" evidence="6">
    <location>
        <begin position="25"/>
        <end position="43"/>
    </location>
</feature>
<evidence type="ECO:0000256" key="1">
    <source>
        <dbReference type="ARBA" id="ARBA00004141"/>
    </source>
</evidence>
<evidence type="ECO:0000256" key="5">
    <source>
        <dbReference type="ARBA" id="ARBA00023136"/>
    </source>
</evidence>
<dbReference type="Pfam" id="PF05875">
    <property type="entry name" value="Ceramidase"/>
    <property type="match status" value="1"/>
</dbReference>
<evidence type="ECO:0000256" key="6">
    <source>
        <dbReference type="SAM" id="Phobius"/>
    </source>
</evidence>
<dbReference type="Proteomes" id="UP001499910">
    <property type="component" value="Unassembled WGS sequence"/>
</dbReference>
<feature type="transmembrane region" description="Helical" evidence="6">
    <location>
        <begin position="170"/>
        <end position="187"/>
    </location>
</feature>
<feature type="transmembrane region" description="Helical" evidence="6">
    <location>
        <begin position="75"/>
        <end position="96"/>
    </location>
</feature>
<evidence type="ECO:0000256" key="4">
    <source>
        <dbReference type="ARBA" id="ARBA00022989"/>
    </source>
</evidence>
<feature type="transmembrane region" description="Helical" evidence="6">
    <location>
        <begin position="199"/>
        <end position="219"/>
    </location>
</feature>
<protein>
    <submittedName>
        <fullName evidence="7">Ceramidase domain-containing protein</fullName>
    </submittedName>
</protein>
<dbReference type="EMBL" id="BAABHW010000002">
    <property type="protein sequence ID" value="GAA5070662.1"/>
    <property type="molecule type" value="Genomic_DNA"/>
</dbReference>
<comment type="subcellular location">
    <subcellularLocation>
        <location evidence="1">Membrane</location>
        <topology evidence="1">Multi-pass membrane protein</topology>
    </subcellularLocation>
</comment>
<keyword evidence="4 6" id="KW-1133">Transmembrane helix</keyword>
<feature type="transmembrane region" description="Helical" evidence="6">
    <location>
        <begin position="108"/>
        <end position="126"/>
    </location>
</feature>
<evidence type="ECO:0000256" key="2">
    <source>
        <dbReference type="ARBA" id="ARBA00022692"/>
    </source>
</evidence>
<dbReference type="InterPro" id="IPR008901">
    <property type="entry name" value="ACER"/>
</dbReference>
<dbReference type="RefSeq" id="WP_259549931.1">
    <property type="nucleotide sequence ID" value="NZ_BAABHW010000002.1"/>
</dbReference>
<organism evidence="7 8">
    <name type="scientific">[Roseibacterium] beibuensis</name>
    <dbReference type="NCBI Taxonomy" id="1193142"/>
    <lineage>
        <taxon>Bacteria</taxon>
        <taxon>Pseudomonadati</taxon>
        <taxon>Pseudomonadota</taxon>
        <taxon>Alphaproteobacteria</taxon>
        <taxon>Rhodobacterales</taxon>
        <taxon>Roseobacteraceae</taxon>
        <taxon>Roseicyclus</taxon>
    </lineage>
</organism>
<evidence type="ECO:0000256" key="3">
    <source>
        <dbReference type="ARBA" id="ARBA00022801"/>
    </source>
</evidence>
<evidence type="ECO:0000313" key="8">
    <source>
        <dbReference type="Proteomes" id="UP001499910"/>
    </source>
</evidence>